<feature type="domain" description="ChsH2 C-terminal OB-fold" evidence="1">
    <location>
        <begin position="67"/>
        <end position="131"/>
    </location>
</feature>
<dbReference type="Proteomes" id="UP000316624">
    <property type="component" value="Unassembled WGS sequence"/>
</dbReference>
<feature type="domain" description="ChsH2 rubredoxin-like zinc ribbon" evidence="2">
    <location>
        <begin position="30"/>
        <end position="63"/>
    </location>
</feature>
<evidence type="ECO:0000259" key="1">
    <source>
        <dbReference type="Pfam" id="PF01796"/>
    </source>
</evidence>
<dbReference type="Pfam" id="PF12172">
    <property type="entry name" value="zf-ChsH2"/>
    <property type="match status" value="1"/>
</dbReference>
<accession>A0A562K407</accession>
<name>A0A562K407_SPHWJ</name>
<evidence type="ECO:0000259" key="2">
    <source>
        <dbReference type="Pfam" id="PF12172"/>
    </source>
</evidence>
<comment type="caution">
    <text evidence="3">The sequence shown here is derived from an EMBL/GenBank/DDBJ whole genome shotgun (WGS) entry which is preliminary data.</text>
</comment>
<protein>
    <recommendedName>
        <fullName evidence="5">OB-fold protein</fullName>
    </recommendedName>
</protein>
<keyword evidence="4" id="KW-1185">Reference proteome</keyword>
<dbReference type="AlphaFoldDB" id="A0A562K407"/>
<dbReference type="InterPro" id="IPR012340">
    <property type="entry name" value="NA-bd_OB-fold"/>
</dbReference>
<gene>
    <name evidence="3" type="ORF">IQ35_03682</name>
</gene>
<evidence type="ECO:0008006" key="5">
    <source>
        <dbReference type="Google" id="ProtNLM"/>
    </source>
</evidence>
<dbReference type="EMBL" id="VLKK01000025">
    <property type="protein sequence ID" value="TWH90150.1"/>
    <property type="molecule type" value="Genomic_DNA"/>
</dbReference>
<dbReference type="RefSeq" id="WP_021246803.1">
    <property type="nucleotide sequence ID" value="NZ_JACIIY010000029.1"/>
</dbReference>
<dbReference type="InterPro" id="IPR022002">
    <property type="entry name" value="ChsH2_Znr"/>
</dbReference>
<dbReference type="InterPro" id="IPR002878">
    <property type="entry name" value="ChsH2_C"/>
</dbReference>
<organism evidence="3 4">
    <name type="scientific">Sphingobium wenxiniae (strain DSM 21828 / CGMCC 1.7748 / JZ-1)</name>
    <dbReference type="NCBI Taxonomy" id="595605"/>
    <lineage>
        <taxon>Bacteria</taxon>
        <taxon>Pseudomonadati</taxon>
        <taxon>Pseudomonadota</taxon>
        <taxon>Alphaproteobacteria</taxon>
        <taxon>Sphingomonadales</taxon>
        <taxon>Sphingomonadaceae</taxon>
        <taxon>Sphingobium</taxon>
    </lineage>
</organism>
<dbReference type="Pfam" id="PF01796">
    <property type="entry name" value="OB_ChsH2_C"/>
    <property type="match status" value="1"/>
</dbReference>
<reference evidence="3 4" key="1">
    <citation type="journal article" date="2015" name="Stand. Genomic Sci.">
        <title>Genomic Encyclopedia of Bacterial and Archaeal Type Strains, Phase III: the genomes of soil and plant-associated and newly described type strains.</title>
        <authorList>
            <person name="Whitman W.B."/>
            <person name="Woyke T."/>
            <person name="Klenk H.P."/>
            <person name="Zhou Y."/>
            <person name="Lilburn T.G."/>
            <person name="Beck B.J."/>
            <person name="De Vos P."/>
            <person name="Vandamme P."/>
            <person name="Eisen J.A."/>
            <person name="Garrity G."/>
            <person name="Hugenholtz P."/>
            <person name="Kyrpides N.C."/>
        </authorList>
    </citation>
    <scope>NUCLEOTIDE SEQUENCE [LARGE SCALE GENOMIC DNA]</scope>
    <source>
        <strain evidence="3 4">CGMCC 1.7748</strain>
    </source>
</reference>
<dbReference type="Gene3D" id="6.10.30.10">
    <property type="match status" value="1"/>
</dbReference>
<evidence type="ECO:0000313" key="4">
    <source>
        <dbReference type="Proteomes" id="UP000316624"/>
    </source>
</evidence>
<dbReference type="PANTHER" id="PTHR34075">
    <property type="entry name" value="BLR3430 PROTEIN"/>
    <property type="match status" value="1"/>
</dbReference>
<dbReference type="PANTHER" id="PTHR34075:SF5">
    <property type="entry name" value="BLR3430 PROTEIN"/>
    <property type="match status" value="1"/>
</dbReference>
<dbReference type="SUPFAM" id="SSF50249">
    <property type="entry name" value="Nucleic acid-binding proteins"/>
    <property type="match status" value="1"/>
</dbReference>
<dbReference type="InterPro" id="IPR052513">
    <property type="entry name" value="Thioester_dehydratase-like"/>
</dbReference>
<evidence type="ECO:0000313" key="3">
    <source>
        <dbReference type="EMBL" id="TWH90150.1"/>
    </source>
</evidence>
<proteinExistence type="predicted"/>
<sequence length="146" mass="15912">MSEAIKYGPAKLLPGDQLHITASADTEPFWEAAREQRLTACQCADCGHFRMPPTPVCPECSSFRKAWPTLPGTGTVFSFAICNRNPVTGEPYVYVPVVVDLDGAPGARLISNVTGCDADDVEIGMKVSVEWTPINEGWILPNFRKV</sequence>